<organism evidence="2 3">
    <name type="scientific">Takifugu flavidus</name>
    <name type="common">sansaifugu</name>
    <dbReference type="NCBI Taxonomy" id="433684"/>
    <lineage>
        <taxon>Eukaryota</taxon>
        <taxon>Metazoa</taxon>
        <taxon>Chordata</taxon>
        <taxon>Craniata</taxon>
        <taxon>Vertebrata</taxon>
        <taxon>Euteleostomi</taxon>
        <taxon>Actinopterygii</taxon>
        <taxon>Neopterygii</taxon>
        <taxon>Teleostei</taxon>
        <taxon>Neoteleostei</taxon>
        <taxon>Acanthomorphata</taxon>
        <taxon>Eupercaria</taxon>
        <taxon>Tetraodontiformes</taxon>
        <taxon>Tetradontoidea</taxon>
        <taxon>Tetraodontidae</taxon>
        <taxon>Takifugu</taxon>
    </lineage>
</organism>
<dbReference type="Gene3D" id="1.20.920.60">
    <property type="match status" value="1"/>
</dbReference>
<evidence type="ECO:0000313" key="3">
    <source>
        <dbReference type="Proteomes" id="UP000324091"/>
    </source>
</evidence>
<dbReference type="GO" id="GO:0007018">
    <property type="term" value="P:microtubule-based movement"/>
    <property type="evidence" value="ECO:0007669"/>
    <property type="project" value="InterPro"/>
</dbReference>
<dbReference type="Proteomes" id="UP000324091">
    <property type="component" value="Chromosome 1"/>
</dbReference>
<dbReference type="GO" id="GO:0051959">
    <property type="term" value="F:dynein light intermediate chain binding"/>
    <property type="evidence" value="ECO:0007669"/>
    <property type="project" value="InterPro"/>
</dbReference>
<name>A0A5C6PQF6_9TELE</name>
<proteinExistence type="predicted"/>
<gene>
    <name evidence="2" type="ORF">D4764_01G0015280</name>
</gene>
<dbReference type="GO" id="GO:0045505">
    <property type="term" value="F:dynein intermediate chain binding"/>
    <property type="evidence" value="ECO:0007669"/>
    <property type="project" value="InterPro"/>
</dbReference>
<keyword evidence="3" id="KW-1185">Reference proteome</keyword>
<dbReference type="PANTHER" id="PTHR45703:SF4">
    <property type="entry name" value="DYNEIN AXONEMAL HEAVY CHAIN 17"/>
    <property type="match status" value="1"/>
</dbReference>
<reference evidence="2 3" key="1">
    <citation type="submission" date="2019-04" db="EMBL/GenBank/DDBJ databases">
        <title>Chromosome genome assembly for Takifugu flavidus.</title>
        <authorList>
            <person name="Xiao S."/>
        </authorList>
    </citation>
    <scope>NUCLEOTIDE SEQUENCE [LARGE SCALE GENOMIC DNA]</scope>
    <source>
        <strain evidence="2">HTHZ2018</strain>
        <tissue evidence="2">Muscle</tissue>
    </source>
</reference>
<comment type="caution">
    <text evidence="2">The sequence shown here is derived from an EMBL/GenBank/DDBJ whole genome shotgun (WGS) entry which is preliminary data.</text>
</comment>
<accession>A0A5C6PQF6</accession>
<dbReference type="GO" id="GO:0030286">
    <property type="term" value="C:dynein complex"/>
    <property type="evidence" value="ECO:0007669"/>
    <property type="project" value="InterPro"/>
</dbReference>
<dbReference type="InterPro" id="IPR024743">
    <property type="entry name" value="Dynein_HC_stalk"/>
</dbReference>
<dbReference type="PANTHER" id="PTHR45703">
    <property type="entry name" value="DYNEIN HEAVY CHAIN"/>
    <property type="match status" value="1"/>
</dbReference>
<protein>
    <submittedName>
        <fullName evidence="2">Dynein heavy chain 9, axonemal</fullName>
    </submittedName>
</protein>
<dbReference type="EMBL" id="RHFK02000001">
    <property type="protein sequence ID" value="TWW81713.1"/>
    <property type="molecule type" value="Genomic_DNA"/>
</dbReference>
<dbReference type="AlphaFoldDB" id="A0A5C6PQF6"/>
<feature type="domain" description="Dynein heavy chain coiled coil stalk" evidence="1">
    <location>
        <begin position="1"/>
        <end position="122"/>
    </location>
</feature>
<sequence length="149" mass="16365">MVLMAPGGRIPKDRSWKAAKVMMAKVDAFLDALINFDKENIPETCLKAIQPYLQDPEFQPDLVGSKSYAAAGLCSWVLNIVKFYEVYCKVEPKRQALNKANAELAVAQEKLSAIKTKINDTGRQHSRCALYAPQEFGAFTAGVPAGARS</sequence>
<evidence type="ECO:0000313" key="2">
    <source>
        <dbReference type="EMBL" id="TWW81713.1"/>
    </source>
</evidence>
<evidence type="ECO:0000259" key="1">
    <source>
        <dbReference type="Pfam" id="PF12777"/>
    </source>
</evidence>
<dbReference type="Pfam" id="PF12777">
    <property type="entry name" value="MT"/>
    <property type="match status" value="1"/>
</dbReference>
<dbReference type="InterPro" id="IPR026983">
    <property type="entry name" value="DHC"/>
</dbReference>